<keyword evidence="4" id="KW-1185">Reference proteome</keyword>
<accession>A0A4D6NN30</accession>
<name>A0A4D6NN30_VIGUN</name>
<organism evidence="3 4">
    <name type="scientific">Vigna unguiculata</name>
    <name type="common">Cowpea</name>
    <dbReference type="NCBI Taxonomy" id="3917"/>
    <lineage>
        <taxon>Eukaryota</taxon>
        <taxon>Viridiplantae</taxon>
        <taxon>Streptophyta</taxon>
        <taxon>Embryophyta</taxon>
        <taxon>Tracheophyta</taxon>
        <taxon>Spermatophyta</taxon>
        <taxon>Magnoliopsida</taxon>
        <taxon>eudicotyledons</taxon>
        <taxon>Gunneridae</taxon>
        <taxon>Pentapetalae</taxon>
        <taxon>rosids</taxon>
        <taxon>fabids</taxon>
        <taxon>Fabales</taxon>
        <taxon>Fabaceae</taxon>
        <taxon>Papilionoideae</taxon>
        <taxon>50 kb inversion clade</taxon>
        <taxon>NPAAA clade</taxon>
        <taxon>indigoferoid/millettioid clade</taxon>
        <taxon>Phaseoleae</taxon>
        <taxon>Vigna</taxon>
    </lineage>
</organism>
<dbReference type="InterPro" id="IPR029044">
    <property type="entry name" value="Nucleotide-diphossugar_trans"/>
</dbReference>
<keyword evidence="3" id="KW-0808">Transferase</keyword>
<reference evidence="3 4" key="1">
    <citation type="submission" date="2019-04" db="EMBL/GenBank/DDBJ databases">
        <title>An improved genome assembly and genetic linkage map for asparagus bean, Vigna unguiculata ssp. sesquipedialis.</title>
        <authorList>
            <person name="Xia Q."/>
            <person name="Zhang R."/>
            <person name="Dong Y."/>
        </authorList>
    </citation>
    <scope>NUCLEOTIDE SEQUENCE [LARGE SCALE GENOMIC DNA]</scope>
    <source>
        <tissue evidence="3">Leaf</tissue>
    </source>
</reference>
<dbReference type="AlphaFoldDB" id="A0A4D6NN30"/>
<evidence type="ECO:0000313" key="3">
    <source>
        <dbReference type="EMBL" id="QCE14341.1"/>
    </source>
</evidence>
<gene>
    <name evidence="3" type="ORF">DEO72_LG11g1340</name>
    <name evidence="2" type="ORF">DEO72_LG8g1763</name>
</gene>
<dbReference type="Pfam" id="PF04572">
    <property type="entry name" value="Gb3_synth"/>
    <property type="match status" value="1"/>
</dbReference>
<dbReference type="Pfam" id="PF04488">
    <property type="entry name" value="Gly_transf_sug"/>
    <property type="match status" value="1"/>
</dbReference>
<dbReference type="SUPFAM" id="SSF53448">
    <property type="entry name" value="Nucleotide-diphospho-sugar transferases"/>
    <property type="match status" value="1"/>
</dbReference>
<dbReference type="InterPro" id="IPR007652">
    <property type="entry name" value="A1-4-GlycosylTfrase_dom"/>
</dbReference>
<proteinExistence type="predicted"/>
<dbReference type="EMBL" id="CP039352">
    <property type="protein sequence ID" value="QCE03738.1"/>
    <property type="molecule type" value="Genomic_DNA"/>
</dbReference>
<dbReference type="InterPro" id="IPR044789">
    <property type="entry name" value="Put_A1-4-GlycosylTfrase_plant"/>
</dbReference>
<evidence type="ECO:0000313" key="2">
    <source>
        <dbReference type="EMBL" id="QCE03738.1"/>
    </source>
</evidence>
<dbReference type="EMBL" id="CP039355">
    <property type="protein sequence ID" value="QCE14341.1"/>
    <property type="molecule type" value="Genomic_DNA"/>
</dbReference>
<dbReference type="Proteomes" id="UP000501690">
    <property type="component" value="Linkage Group LG11"/>
</dbReference>
<dbReference type="InterPro" id="IPR007577">
    <property type="entry name" value="GlycoTrfase_DXD_sugar-bd_CS"/>
</dbReference>
<evidence type="ECO:0000259" key="1">
    <source>
        <dbReference type="Pfam" id="PF04572"/>
    </source>
</evidence>
<sequence length="417" mass="48281">MRMFVHQVLKNTKLSVFSLITSSAIVFLIYADGVTYHDCVHSASNTETPEKLELQNNRTTKTISPTLVHINFRSIQEKKDEAERKNHYTLVAPLNATEEERKVWFREHLHHFKILKSNNLTQQFHARVSGFFGRECEAQFFMTWISPASLFGGRELLSMESIFKSHPKACLVILSRTLDTRHGYKILKPLHDRGFKVQAMAPDFSFLVKRTPAETWFHELKKGKKDPGEISLSQNLSNLIRLAVLYKYGGIYIDTDFIIMKPLKGLSNSIGAQSTSLDSKHWTRLNNAVLIFDMRHPLLHRFISEFALTFDGNKWGHNGPYLVSRVIKRLRKRRDFNLTILPPKAFYPVDWNKITGFFTKPKTQSESRWVEAKLLQLSGKKTYGIHLWNKRSSRLTIEEGSVIDRLVSNYCVICNHK</sequence>
<dbReference type="PANTHER" id="PTHR46781:SF2">
    <property type="entry name" value="ALPHA 1,4-GLYCOSYLTRANSFERASE FAMILY PROTEIN"/>
    <property type="match status" value="1"/>
</dbReference>
<feature type="domain" description="Alpha 1,4-glycosyltransferase" evidence="1">
    <location>
        <begin position="292"/>
        <end position="415"/>
    </location>
</feature>
<keyword evidence="3" id="KW-0328">Glycosyltransferase</keyword>
<dbReference type="Gene3D" id="3.90.550.20">
    <property type="match status" value="1"/>
</dbReference>
<protein>
    <submittedName>
        <fullName evidence="3">Lactosylceramide 4-alpha-galactosyltransferase</fullName>
    </submittedName>
</protein>
<dbReference type="Proteomes" id="UP000501690">
    <property type="component" value="Linkage Group LG8"/>
</dbReference>
<dbReference type="GO" id="GO:0016757">
    <property type="term" value="F:glycosyltransferase activity"/>
    <property type="evidence" value="ECO:0007669"/>
    <property type="project" value="UniProtKB-KW"/>
</dbReference>
<evidence type="ECO:0000313" key="4">
    <source>
        <dbReference type="Proteomes" id="UP000501690"/>
    </source>
</evidence>
<dbReference type="PANTHER" id="PTHR46781">
    <property type="entry name" value="ALPHA 1,4-GLYCOSYLTRANSFERASE FAMILY PROTEIN"/>
    <property type="match status" value="1"/>
</dbReference>